<keyword evidence="2" id="KW-1185">Reference proteome</keyword>
<reference evidence="1" key="1">
    <citation type="submission" date="2016-09" db="EMBL/GenBank/DDBJ databases">
        <title>Genome sequence of Chlorobaculum limnaeum.</title>
        <authorList>
            <person name="Liu Z."/>
            <person name="Tank M."/>
            <person name="Bryant D.A."/>
        </authorList>
    </citation>
    <scope>NUCLEOTIDE SEQUENCE [LARGE SCALE GENOMIC DNA]</scope>
    <source>
        <strain evidence="1">DSM 1677</strain>
    </source>
</reference>
<dbReference type="EMBL" id="CP017305">
    <property type="protein sequence ID" value="AOS83105.1"/>
    <property type="molecule type" value="Genomic_DNA"/>
</dbReference>
<sequence length="101" mass="11632">MPKIYVYLGIVILFYSNEHEPIHVHGKFQGCESKAEIIIENGKVISIVIQSVKGRKGLSSAVLNDFKVFVESNADKIVEKWIDYFVLHKQVQCEIIDRRIK</sequence>
<dbReference type="AlphaFoldDB" id="A0A1D8D111"/>
<dbReference type="OrthoDB" id="122670at2"/>
<dbReference type="Proteomes" id="UP000095185">
    <property type="component" value="Chromosome"/>
</dbReference>
<dbReference type="Pfam" id="PF13711">
    <property type="entry name" value="DUF4160"/>
    <property type="match status" value="1"/>
</dbReference>
<evidence type="ECO:0000313" key="2">
    <source>
        <dbReference type="Proteomes" id="UP000095185"/>
    </source>
</evidence>
<evidence type="ECO:0008006" key="3">
    <source>
        <dbReference type="Google" id="ProtNLM"/>
    </source>
</evidence>
<accession>A0A1D8D111</accession>
<dbReference type="RefSeq" id="WP_069808831.1">
    <property type="nucleotide sequence ID" value="NZ_CP017305.1"/>
</dbReference>
<dbReference type="KEGG" id="clz:BIU88_02465"/>
<gene>
    <name evidence="1" type="ORF">BIU88_02465</name>
</gene>
<name>A0A1D8D111_CHLLM</name>
<organism evidence="1 2">
    <name type="scientific">Chlorobaculum limnaeum</name>
    <dbReference type="NCBI Taxonomy" id="274537"/>
    <lineage>
        <taxon>Bacteria</taxon>
        <taxon>Pseudomonadati</taxon>
        <taxon>Chlorobiota</taxon>
        <taxon>Chlorobiia</taxon>
        <taxon>Chlorobiales</taxon>
        <taxon>Chlorobiaceae</taxon>
        <taxon>Chlorobaculum</taxon>
    </lineage>
</organism>
<dbReference type="InterPro" id="IPR025427">
    <property type="entry name" value="DUF4160"/>
</dbReference>
<evidence type="ECO:0000313" key="1">
    <source>
        <dbReference type="EMBL" id="AOS83105.1"/>
    </source>
</evidence>
<proteinExistence type="predicted"/>
<protein>
    <recommendedName>
        <fullName evidence="3">DUF4160 domain-containing protein</fullName>
    </recommendedName>
</protein>